<evidence type="ECO:0000313" key="2">
    <source>
        <dbReference type="EMBL" id="RZC72765.1"/>
    </source>
</evidence>
<evidence type="ECO:0000256" key="1">
    <source>
        <dbReference type="SAM" id="MobiDB-lite"/>
    </source>
</evidence>
<evidence type="ECO:0000313" key="3">
    <source>
        <dbReference type="Proteomes" id="UP000316621"/>
    </source>
</evidence>
<proteinExistence type="predicted"/>
<reference evidence="2 3" key="1">
    <citation type="journal article" date="2018" name="Science">
        <title>The opium poppy genome and morphinan production.</title>
        <authorList>
            <person name="Guo L."/>
            <person name="Winzer T."/>
            <person name="Yang X."/>
            <person name="Li Y."/>
            <person name="Ning Z."/>
            <person name="He Z."/>
            <person name="Teodor R."/>
            <person name="Lu Y."/>
            <person name="Bowser T.A."/>
            <person name="Graham I.A."/>
            <person name="Ye K."/>
        </authorList>
    </citation>
    <scope>NUCLEOTIDE SEQUENCE [LARGE SCALE GENOMIC DNA]</scope>
    <source>
        <strain evidence="3">cv. HN1</strain>
        <tissue evidence="2">Leaves</tissue>
    </source>
</reference>
<name>A0A4Y7KLK9_PAPSO</name>
<feature type="region of interest" description="Disordered" evidence="1">
    <location>
        <begin position="118"/>
        <end position="163"/>
    </location>
</feature>
<dbReference type="AlphaFoldDB" id="A0A4Y7KLK9"/>
<organism evidence="2 3">
    <name type="scientific">Papaver somniferum</name>
    <name type="common">Opium poppy</name>
    <dbReference type="NCBI Taxonomy" id="3469"/>
    <lineage>
        <taxon>Eukaryota</taxon>
        <taxon>Viridiplantae</taxon>
        <taxon>Streptophyta</taxon>
        <taxon>Embryophyta</taxon>
        <taxon>Tracheophyta</taxon>
        <taxon>Spermatophyta</taxon>
        <taxon>Magnoliopsida</taxon>
        <taxon>Ranunculales</taxon>
        <taxon>Papaveraceae</taxon>
        <taxon>Papaveroideae</taxon>
        <taxon>Papaver</taxon>
    </lineage>
</organism>
<dbReference type="Proteomes" id="UP000316621">
    <property type="component" value="Chromosome 8"/>
</dbReference>
<accession>A0A4Y7KLK9</accession>
<sequence>MFRDISFWGIIRDQKQKALSPLPMATNSFIRAQALCLSMFQMSTSFSREGSPTFYWISSPPRHRPIVSGSSHDDHLPILFNEHGQWNGPPNFATLIGEITRSKIGLGYAKWKEVPPEDKEDVWNSVQEKKSPTGQMYRPDVFLKTHRASPDDDPSSSKSQEAAKLALVKEAYDKDPSAQKCLGTDAVTEASGEFVVT</sequence>
<dbReference type="Gramene" id="RZC72765">
    <property type="protein sequence ID" value="RZC72765"/>
    <property type="gene ID" value="C5167_048246"/>
</dbReference>
<protein>
    <submittedName>
        <fullName evidence="2">Uncharacterized protein</fullName>
    </submittedName>
</protein>
<gene>
    <name evidence="2" type="ORF">C5167_048246</name>
</gene>
<keyword evidence="3" id="KW-1185">Reference proteome</keyword>
<dbReference type="EMBL" id="CM010722">
    <property type="protein sequence ID" value="RZC72765.1"/>
    <property type="molecule type" value="Genomic_DNA"/>
</dbReference>